<dbReference type="InterPro" id="IPR055170">
    <property type="entry name" value="GFO_IDH_MocA-like_dom"/>
</dbReference>
<sequence>MRLGILGAGAVGAKHAAAAAIAGVELGRVVDRNVDRAAVIAGEFGATASDDPRTLWDDASIDAVVIGVPNCFHRPLALEAMRAGKDVLLEKPMALTATECDDLCEAAEGLGRVLQVGYAHRFTAVGAGAKGLVETGVLGEVYHAKAHLHLRRGVPGLGGWFTTKAMSGGGALLDLGVHLVDLGLHLLGQPTAVAVSGKAYAKFGVKMRDYIYESMWAGPPNYEGVCDVDDHATALVTFDSGATLDLQIAWACNLPAGTTPDSLVALLGDRGGLTFELFGDHLVLRTEVAGRNADAKIPLPLADQMALQMADFVEAVSSRTHGVGATPAEGRKVQAIIDGIYKSSDANAPVTL</sequence>
<evidence type="ECO:0000313" key="3">
    <source>
        <dbReference type="EMBL" id="QDV74685.1"/>
    </source>
</evidence>
<dbReference type="InterPro" id="IPR036291">
    <property type="entry name" value="NAD(P)-bd_dom_sf"/>
</dbReference>
<dbReference type="AlphaFoldDB" id="A0A518KA63"/>
<evidence type="ECO:0000259" key="2">
    <source>
        <dbReference type="Pfam" id="PF22725"/>
    </source>
</evidence>
<dbReference type="Gene3D" id="3.30.360.10">
    <property type="entry name" value="Dihydrodipicolinate Reductase, domain 2"/>
    <property type="match status" value="1"/>
</dbReference>
<dbReference type="RefSeq" id="WP_145113302.1">
    <property type="nucleotide sequence ID" value="NZ_CP036349.1"/>
</dbReference>
<feature type="domain" description="Gfo/Idh/MocA-like oxidoreductase N-terminal" evidence="1">
    <location>
        <begin position="2"/>
        <end position="118"/>
    </location>
</feature>
<gene>
    <name evidence="3" type="primary">ycjS_2</name>
    <name evidence="3" type="ORF">Spa11_28920</name>
</gene>
<dbReference type="Pfam" id="PF22725">
    <property type="entry name" value="GFO_IDH_MocA_C3"/>
    <property type="match status" value="1"/>
</dbReference>
<accession>A0A518KA63</accession>
<protein>
    <submittedName>
        <fullName evidence="3">Putative oxidoreductase YcjS</fullName>
        <ecNumber evidence="3">1.-.-.-</ecNumber>
    </submittedName>
</protein>
<dbReference type="InterPro" id="IPR000683">
    <property type="entry name" value="Gfo/Idh/MocA-like_OxRdtase_N"/>
</dbReference>
<proteinExistence type="predicted"/>
<dbReference type="InterPro" id="IPR052515">
    <property type="entry name" value="Gfo/Idh/MocA_Oxidoreductase"/>
</dbReference>
<dbReference type="Gene3D" id="3.40.50.720">
    <property type="entry name" value="NAD(P)-binding Rossmann-like Domain"/>
    <property type="match status" value="1"/>
</dbReference>
<evidence type="ECO:0000259" key="1">
    <source>
        <dbReference type="Pfam" id="PF01408"/>
    </source>
</evidence>
<dbReference type="EC" id="1.-.-.-" evidence="3"/>
<feature type="domain" description="GFO/IDH/MocA-like oxidoreductase" evidence="2">
    <location>
        <begin position="129"/>
        <end position="273"/>
    </location>
</feature>
<dbReference type="Proteomes" id="UP000316426">
    <property type="component" value="Chromosome"/>
</dbReference>
<dbReference type="PANTHER" id="PTHR43249:SF1">
    <property type="entry name" value="D-GLUCOSIDE 3-DEHYDROGENASE"/>
    <property type="match status" value="1"/>
</dbReference>
<dbReference type="GO" id="GO:0000166">
    <property type="term" value="F:nucleotide binding"/>
    <property type="evidence" value="ECO:0007669"/>
    <property type="project" value="InterPro"/>
</dbReference>
<evidence type="ECO:0000313" key="4">
    <source>
        <dbReference type="Proteomes" id="UP000316426"/>
    </source>
</evidence>
<dbReference type="SUPFAM" id="SSF51735">
    <property type="entry name" value="NAD(P)-binding Rossmann-fold domains"/>
    <property type="match status" value="1"/>
</dbReference>
<keyword evidence="4" id="KW-1185">Reference proteome</keyword>
<keyword evidence="3" id="KW-0560">Oxidoreductase</keyword>
<dbReference type="Pfam" id="PF01408">
    <property type="entry name" value="GFO_IDH_MocA"/>
    <property type="match status" value="1"/>
</dbReference>
<reference evidence="3 4" key="1">
    <citation type="submission" date="2019-02" db="EMBL/GenBank/DDBJ databases">
        <title>Deep-cultivation of Planctomycetes and their phenomic and genomic characterization uncovers novel biology.</title>
        <authorList>
            <person name="Wiegand S."/>
            <person name="Jogler M."/>
            <person name="Boedeker C."/>
            <person name="Pinto D."/>
            <person name="Vollmers J."/>
            <person name="Rivas-Marin E."/>
            <person name="Kohn T."/>
            <person name="Peeters S.H."/>
            <person name="Heuer A."/>
            <person name="Rast P."/>
            <person name="Oberbeckmann S."/>
            <person name="Bunk B."/>
            <person name="Jeske O."/>
            <person name="Meyerdierks A."/>
            <person name="Storesund J.E."/>
            <person name="Kallscheuer N."/>
            <person name="Luecker S."/>
            <person name="Lage O.M."/>
            <person name="Pohl T."/>
            <person name="Merkel B.J."/>
            <person name="Hornburger P."/>
            <person name="Mueller R.-W."/>
            <person name="Bruemmer F."/>
            <person name="Labrenz M."/>
            <person name="Spormann A.M."/>
            <person name="Op den Camp H."/>
            <person name="Overmann J."/>
            <person name="Amann R."/>
            <person name="Jetten M.S.M."/>
            <person name="Mascher T."/>
            <person name="Medema M.H."/>
            <person name="Devos D.P."/>
            <person name="Kaster A.-K."/>
            <person name="Ovreas L."/>
            <person name="Rohde M."/>
            <person name="Galperin M.Y."/>
            <person name="Jogler C."/>
        </authorList>
    </citation>
    <scope>NUCLEOTIDE SEQUENCE [LARGE SCALE GENOMIC DNA]</scope>
    <source>
        <strain evidence="3 4">Spa11</strain>
    </source>
</reference>
<dbReference type="KEGG" id="bmei:Spa11_28920"/>
<organism evidence="3 4">
    <name type="scientific">Botrimarina mediterranea</name>
    <dbReference type="NCBI Taxonomy" id="2528022"/>
    <lineage>
        <taxon>Bacteria</taxon>
        <taxon>Pseudomonadati</taxon>
        <taxon>Planctomycetota</taxon>
        <taxon>Planctomycetia</taxon>
        <taxon>Pirellulales</taxon>
        <taxon>Lacipirellulaceae</taxon>
        <taxon>Botrimarina</taxon>
    </lineage>
</organism>
<dbReference type="PANTHER" id="PTHR43249">
    <property type="entry name" value="UDP-N-ACETYL-2-AMINO-2-DEOXY-D-GLUCURONATE OXIDASE"/>
    <property type="match status" value="1"/>
</dbReference>
<name>A0A518KA63_9BACT</name>
<dbReference type="EMBL" id="CP036349">
    <property type="protein sequence ID" value="QDV74685.1"/>
    <property type="molecule type" value="Genomic_DNA"/>
</dbReference>
<dbReference type="SUPFAM" id="SSF55347">
    <property type="entry name" value="Glyceraldehyde-3-phosphate dehydrogenase-like, C-terminal domain"/>
    <property type="match status" value="1"/>
</dbReference>
<dbReference type="GO" id="GO:0016491">
    <property type="term" value="F:oxidoreductase activity"/>
    <property type="evidence" value="ECO:0007669"/>
    <property type="project" value="UniProtKB-KW"/>
</dbReference>